<feature type="domain" description="N-acetyltransferase" evidence="2">
    <location>
        <begin position="15"/>
        <end position="155"/>
    </location>
</feature>
<evidence type="ECO:0000313" key="3">
    <source>
        <dbReference type="EMBL" id="MBA8847958.1"/>
    </source>
</evidence>
<keyword evidence="4" id="KW-1185">Reference proteome</keyword>
<dbReference type="PANTHER" id="PTHR13947">
    <property type="entry name" value="GNAT FAMILY N-ACETYLTRANSFERASE"/>
    <property type="match status" value="1"/>
</dbReference>
<evidence type="ECO:0000256" key="1">
    <source>
        <dbReference type="ARBA" id="ARBA00022679"/>
    </source>
</evidence>
<dbReference type="Proteomes" id="UP000585905">
    <property type="component" value="Unassembled WGS sequence"/>
</dbReference>
<dbReference type="CDD" id="cd04301">
    <property type="entry name" value="NAT_SF"/>
    <property type="match status" value="1"/>
</dbReference>
<dbReference type="Gene3D" id="3.40.630.30">
    <property type="match status" value="1"/>
</dbReference>
<dbReference type="PROSITE" id="PS51186">
    <property type="entry name" value="GNAT"/>
    <property type="match status" value="1"/>
</dbReference>
<keyword evidence="3" id="KW-0687">Ribonucleoprotein</keyword>
<evidence type="ECO:0000313" key="4">
    <source>
        <dbReference type="Proteomes" id="UP000585905"/>
    </source>
</evidence>
<dbReference type="Pfam" id="PF00583">
    <property type="entry name" value="Acetyltransf_1"/>
    <property type="match status" value="1"/>
</dbReference>
<dbReference type="InterPro" id="IPR016181">
    <property type="entry name" value="Acyl_CoA_acyltransferase"/>
</dbReference>
<evidence type="ECO:0000259" key="2">
    <source>
        <dbReference type="PROSITE" id="PS51186"/>
    </source>
</evidence>
<keyword evidence="1" id="KW-0808">Transferase</keyword>
<dbReference type="InterPro" id="IPR050769">
    <property type="entry name" value="NAT_camello-type"/>
</dbReference>
<accession>A0A839EEA9</accession>
<gene>
    <name evidence="3" type="ORF">FHX53_001550</name>
</gene>
<comment type="caution">
    <text evidence="3">The sequence shown here is derived from an EMBL/GenBank/DDBJ whole genome shotgun (WGS) entry which is preliminary data.</text>
</comment>
<dbReference type="RefSeq" id="WP_182490771.1">
    <property type="nucleotide sequence ID" value="NZ_BAAAOV010000001.1"/>
</dbReference>
<dbReference type="EMBL" id="JACGWX010000003">
    <property type="protein sequence ID" value="MBA8847958.1"/>
    <property type="molecule type" value="Genomic_DNA"/>
</dbReference>
<organism evidence="3 4">
    <name type="scientific">Microcella alkalica</name>
    <dbReference type="NCBI Taxonomy" id="355930"/>
    <lineage>
        <taxon>Bacteria</taxon>
        <taxon>Bacillati</taxon>
        <taxon>Actinomycetota</taxon>
        <taxon>Actinomycetes</taxon>
        <taxon>Micrococcales</taxon>
        <taxon>Microbacteriaceae</taxon>
        <taxon>Microcella</taxon>
    </lineage>
</organism>
<dbReference type="SUPFAM" id="SSF55729">
    <property type="entry name" value="Acyl-CoA N-acyltransferases (Nat)"/>
    <property type="match status" value="1"/>
</dbReference>
<proteinExistence type="predicted"/>
<dbReference type="InterPro" id="IPR000182">
    <property type="entry name" value="GNAT_dom"/>
</dbReference>
<dbReference type="GO" id="GO:0008080">
    <property type="term" value="F:N-acetyltransferase activity"/>
    <property type="evidence" value="ECO:0007669"/>
    <property type="project" value="InterPro"/>
</dbReference>
<reference evidence="3 4" key="1">
    <citation type="submission" date="2020-07" db="EMBL/GenBank/DDBJ databases">
        <title>Sequencing the genomes of 1000 actinobacteria strains.</title>
        <authorList>
            <person name="Klenk H.-P."/>
        </authorList>
    </citation>
    <scope>NUCLEOTIDE SEQUENCE [LARGE SCALE GENOMIC DNA]</scope>
    <source>
        <strain evidence="3 4">DSM 19663</strain>
    </source>
</reference>
<name>A0A839EEA9_9MICO</name>
<dbReference type="PANTHER" id="PTHR13947:SF37">
    <property type="entry name" value="LD18367P"/>
    <property type="match status" value="1"/>
</dbReference>
<dbReference type="AlphaFoldDB" id="A0A839EEA9"/>
<dbReference type="GO" id="GO:0005840">
    <property type="term" value="C:ribosome"/>
    <property type="evidence" value="ECO:0007669"/>
    <property type="project" value="UniProtKB-KW"/>
</dbReference>
<protein>
    <submittedName>
        <fullName evidence="3">Ribosomal protein S18 acetylase RimI-like enzyme</fullName>
    </submittedName>
</protein>
<keyword evidence="3" id="KW-0689">Ribosomal protein</keyword>
<sequence length="172" mass="17965">MLGSPAGGDAGLSHVFVRRCTEADVSALETREPPGSGYARGAFARQEAGVVEFLVAVAVADGTVVGSAELTNGEPSELKNLGVDEGVRGHGLGTALIRAAELTVDARITSAGVGERSLVVGVGLDNPRAASLYERLGYRRTGVLSSTTYSYVDAEGVTQTVTERDEELIKRW</sequence>